<keyword evidence="2" id="KW-1185">Reference proteome</keyword>
<dbReference type="Proteomes" id="UP001153331">
    <property type="component" value="Unassembled WGS sequence"/>
</dbReference>
<protein>
    <submittedName>
        <fullName evidence="1">Uncharacterized protein</fullName>
    </submittedName>
</protein>
<evidence type="ECO:0000313" key="2">
    <source>
        <dbReference type="Proteomes" id="UP001153331"/>
    </source>
</evidence>
<accession>A0ACC2IRW7</accession>
<comment type="caution">
    <text evidence="1">The sequence shown here is derived from an EMBL/GenBank/DDBJ whole genome shotgun (WGS) entry which is preliminary data.</text>
</comment>
<dbReference type="EMBL" id="JAPHNI010000034">
    <property type="protein sequence ID" value="KAJ8117965.1"/>
    <property type="molecule type" value="Genomic_DNA"/>
</dbReference>
<name>A0ACC2IRW7_9PLEO</name>
<gene>
    <name evidence="1" type="ORF">OPT61_g961</name>
</gene>
<proteinExistence type="predicted"/>
<organism evidence="1 2">
    <name type="scientific">Boeremia exigua</name>
    <dbReference type="NCBI Taxonomy" id="749465"/>
    <lineage>
        <taxon>Eukaryota</taxon>
        <taxon>Fungi</taxon>
        <taxon>Dikarya</taxon>
        <taxon>Ascomycota</taxon>
        <taxon>Pezizomycotina</taxon>
        <taxon>Dothideomycetes</taxon>
        <taxon>Pleosporomycetidae</taxon>
        <taxon>Pleosporales</taxon>
        <taxon>Pleosporineae</taxon>
        <taxon>Didymellaceae</taxon>
        <taxon>Boeremia</taxon>
    </lineage>
</organism>
<sequence>MKNAMKDVEKGNQEDEKNKSKVEETRLIPNSPEYEEKFGLYWSGTCYEPVDILGKLGIEEPRDMPYLNHVKRLSKNWTNLQQLVEFMAIGTTPLQSPYFKDGEREERVSRTKVTFIEFRPEKKPHVTPITKHTELRETLNGLASETAIPPLRLFVVEDLSQQVIELLGARFDIDPLFFREQIEDNVWHNLRDTGAMPPSLTCSTRQRSWFRIRNMRLRYHKTDASFQAAKLEATAWNVSRRPDNDNNHWAHKDEVERDGSGKVVNKAVVSILRTRTNIWIGKDKKSEDGTVGIILLDPTLKAGNPLWHDRTNWLPTTGMDEDSPPLPASNKTWHSDIVAMTSAYPWFEIESGHTIGSQVLAVPTLYTICAEWLIVCDYVRTRLSQIEWEIEIPDVFRDKEKDDVRSKSQIIADSLKRLHTWRRHIPVFRDMVTEALQQALPAAERLISPSSTTEDAARIFDDIKPDFNRILDNLKELQDRVDRLTEIVTSEINIEDSNQSREDNHNLTRLTWLATTFIPMSFISAFFSMNESVAELKYTYGWFFLTAIPFTAICLFIARLVGGGKLGKHVMKKNFETKGKSLYNKYFKLE</sequence>
<reference evidence="1" key="1">
    <citation type="submission" date="2022-11" db="EMBL/GenBank/DDBJ databases">
        <title>Genome Sequence of Boeremia exigua.</title>
        <authorList>
            <person name="Buettner E."/>
        </authorList>
    </citation>
    <scope>NUCLEOTIDE SEQUENCE</scope>
    <source>
        <strain evidence="1">CU02</strain>
    </source>
</reference>
<evidence type="ECO:0000313" key="1">
    <source>
        <dbReference type="EMBL" id="KAJ8117965.1"/>
    </source>
</evidence>